<protein>
    <recommendedName>
        <fullName evidence="6">WD40-like Beta Propeller Repeat</fullName>
    </recommendedName>
</protein>
<reference evidence="4 5" key="1">
    <citation type="submission" date="2015-11" db="EMBL/GenBank/DDBJ databases">
        <title>The genome of Candidatus Endoriftia persephone in Ridgeia piscesae and population structure of the North Eastern Pacific vestimentiferan symbionts.</title>
        <authorList>
            <person name="Perez M."/>
            <person name="Juniper K.S."/>
        </authorList>
    </citation>
    <scope>NUCLEOTIDE SEQUENCE [LARGE SCALE GENOMIC DNA]</scope>
    <source>
        <strain evidence="3">Ind10</strain>
        <strain evidence="2">Ind11</strain>
    </source>
</reference>
<sequence>MYYFACLNRSLAGLLALMLLAGCGGEGQAPDPVVIDYPLAYIKRPAEAIEQEDVRRLITFSAGADLYLRERASPSAAKINLTHNITGGLGDVRDLQPSYDGERLLFSLRLPQIEGAEEADQPSWNIWEYSRADHSLRRIIPSDTLAEAGHDIAPTTCRTGGSCLVPAARRAPRRCYLTRASRNTRHSTRHARSPSSCCI</sequence>
<accession>A0A0T5YVI4</accession>
<proteinExistence type="predicted"/>
<name>A0A0T5YVI4_9GAMM</name>
<dbReference type="EMBL" id="LDXT01000090">
    <property type="protein sequence ID" value="KRT54545.1"/>
    <property type="molecule type" value="Genomic_DNA"/>
</dbReference>
<evidence type="ECO:0008006" key="6">
    <source>
        <dbReference type="Google" id="ProtNLM"/>
    </source>
</evidence>
<evidence type="ECO:0000313" key="3">
    <source>
        <dbReference type="EMBL" id="KRT57687.1"/>
    </source>
</evidence>
<dbReference type="EMBL" id="LMXI01000489">
    <property type="protein sequence ID" value="KRT57687.1"/>
    <property type="molecule type" value="Genomic_DNA"/>
</dbReference>
<evidence type="ECO:0000313" key="2">
    <source>
        <dbReference type="EMBL" id="KRT54545.1"/>
    </source>
</evidence>
<dbReference type="OrthoDB" id="9802240at2"/>
<evidence type="ECO:0000313" key="4">
    <source>
        <dbReference type="Proteomes" id="UP000051276"/>
    </source>
</evidence>
<feature type="signal peptide" evidence="1">
    <location>
        <begin position="1"/>
        <end position="29"/>
    </location>
</feature>
<gene>
    <name evidence="2" type="ORF">Ga0074115_10774</name>
    <name evidence="3" type="ORF">Ga0076813_12052</name>
</gene>
<dbReference type="AlphaFoldDB" id="A0A0T5YVI4"/>
<feature type="chain" id="PRO_5008856356" description="WD40-like Beta Propeller Repeat" evidence="1">
    <location>
        <begin position="30"/>
        <end position="199"/>
    </location>
</feature>
<dbReference type="STRING" id="54398.Ga0074115_10774"/>
<dbReference type="Proteomes" id="UP000051634">
    <property type="component" value="Unassembled WGS sequence"/>
</dbReference>
<evidence type="ECO:0000313" key="5">
    <source>
        <dbReference type="Proteomes" id="UP000051634"/>
    </source>
</evidence>
<keyword evidence="5" id="KW-1185">Reference proteome</keyword>
<evidence type="ECO:0000256" key="1">
    <source>
        <dbReference type="SAM" id="SignalP"/>
    </source>
</evidence>
<keyword evidence="1" id="KW-0732">Signal</keyword>
<dbReference type="Proteomes" id="UP000051276">
    <property type="component" value="Unassembled WGS sequence"/>
</dbReference>
<comment type="caution">
    <text evidence="2">The sequence shown here is derived from an EMBL/GenBank/DDBJ whole genome shotgun (WGS) entry which is preliminary data.</text>
</comment>
<dbReference type="RefSeq" id="WP_057954981.1">
    <property type="nucleotide sequence ID" value="NZ_KQ556866.1"/>
</dbReference>
<organism evidence="2 5">
    <name type="scientific">endosymbiont of Ridgeia piscesae</name>
    <dbReference type="NCBI Taxonomy" id="54398"/>
    <lineage>
        <taxon>Bacteria</taxon>
        <taxon>Pseudomonadati</taxon>
        <taxon>Pseudomonadota</taxon>
        <taxon>Gammaproteobacteria</taxon>
        <taxon>sulfur-oxidizing symbionts</taxon>
    </lineage>
</organism>